<dbReference type="Gene3D" id="3.50.50.60">
    <property type="entry name" value="FAD/NAD(P)-binding domain"/>
    <property type="match status" value="2"/>
</dbReference>
<accession>A0A8J4GHR8</accession>
<sequence>MQQTVKPRVGAPTPVAKPTTSYWIKAFPNATKPIMDRPAPSLSGQPRPSLPQAADVVIIGGGIAGVSTAYHLRKSRPDLKVVLMEARQLSHGATGRNGGLLWPALNAPWVKTADRYGNMEASRMMAFELQCLSEVNQFIKTNGLEEEVRHAPFGDGGFYVYETKEEMDSELAELELMQRFGIHTDVEPLSRLETSTLFGTDAFVGAVRQPGVSRVWAARLVHALARMAAGAGPPEGLVVAENTRVAAITPLSYDRPEGQGLGPEDVDAGRSYHQRGSPAPSGSWQSTAVNAANNILPRSPAATVDQSSCTEALDTASSPLLKVTTDTGESLLARRVVHCTNAYGSSLLPELRDALVPVRNHVAATSAPGTASAAPAPTFPLDAAFFARGGYVYWSRREDGRVVVGGFRDVVPDLEWGVYDDASLHERIRQELHAYLPDRFPSVFGGGMNPEVEWSGILGFTQDRFPFVGPVPGRRGQFIAAGFSGHGMTRTFTCGRVLADMVSGLPCDPNFPETWLPAAERFGPAAPTVPGPEAAAGSPDV</sequence>
<keyword evidence="6" id="KW-1185">Reference proteome</keyword>
<dbReference type="EMBL" id="BNCQ01000023">
    <property type="protein sequence ID" value="GIM07306.1"/>
    <property type="molecule type" value="Genomic_DNA"/>
</dbReference>
<evidence type="ECO:0000313" key="6">
    <source>
        <dbReference type="Proteomes" id="UP000747110"/>
    </source>
</evidence>
<evidence type="ECO:0000313" key="5">
    <source>
        <dbReference type="Proteomes" id="UP000722791"/>
    </source>
</evidence>
<feature type="domain" description="FAD dependent oxidoreductase" evidence="2">
    <location>
        <begin position="55"/>
        <end position="249"/>
    </location>
</feature>
<evidence type="ECO:0000259" key="2">
    <source>
        <dbReference type="Pfam" id="PF01266"/>
    </source>
</evidence>
<dbReference type="AlphaFoldDB" id="A0A8J4GHR8"/>
<organism evidence="4 5">
    <name type="scientific">Volvox reticuliferus</name>
    <dbReference type="NCBI Taxonomy" id="1737510"/>
    <lineage>
        <taxon>Eukaryota</taxon>
        <taxon>Viridiplantae</taxon>
        <taxon>Chlorophyta</taxon>
        <taxon>core chlorophytes</taxon>
        <taxon>Chlorophyceae</taxon>
        <taxon>CS clade</taxon>
        <taxon>Chlamydomonadales</taxon>
        <taxon>Volvocaceae</taxon>
        <taxon>Volvox</taxon>
    </lineage>
</organism>
<dbReference type="Proteomes" id="UP000747110">
    <property type="component" value="Unassembled WGS sequence"/>
</dbReference>
<dbReference type="PANTHER" id="PTHR13847:SF260">
    <property type="entry name" value="FAD DEPENDENT OXIDOREDUCTASE DOMAIN-CONTAINING PROTEIN"/>
    <property type="match status" value="1"/>
</dbReference>
<dbReference type="InterPro" id="IPR006076">
    <property type="entry name" value="FAD-dep_OxRdtase"/>
</dbReference>
<dbReference type="GO" id="GO:0005737">
    <property type="term" value="C:cytoplasm"/>
    <property type="evidence" value="ECO:0007669"/>
    <property type="project" value="TreeGrafter"/>
</dbReference>
<dbReference type="OrthoDB" id="534047at2759"/>
<dbReference type="InterPro" id="IPR036188">
    <property type="entry name" value="FAD/NAD-bd_sf"/>
</dbReference>
<comment type="caution">
    <text evidence="4">The sequence shown here is derived from an EMBL/GenBank/DDBJ whole genome shotgun (WGS) entry which is preliminary data.</text>
</comment>
<gene>
    <name evidence="3" type="ORF">Vretifemale_11903</name>
    <name evidence="4" type="ORF">Vretimale_11411</name>
</gene>
<feature type="region of interest" description="Disordered" evidence="1">
    <location>
        <begin position="522"/>
        <end position="541"/>
    </location>
</feature>
<dbReference type="Pfam" id="PF01266">
    <property type="entry name" value="DAO"/>
    <property type="match status" value="2"/>
</dbReference>
<feature type="region of interest" description="Disordered" evidence="1">
    <location>
        <begin position="253"/>
        <end position="285"/>
    </location>
</feature>
<dbReference type="Gene3D" id="3.30.9.10">
    <property type="entry name" value="D-Amino Acid Oxidase, subunit A, domain 2"/>
    <property type="match status" value="2"/>
</dbReference>
<dbReference type="SUPFAM" id="SSF51905">
    <property type="entry name" value="FAD/NAD(P)-binding domain"/>
    <property type="match status" value="1"/>
</dbReference>
<protein>
    <recommendedName>
        <fullName evidence="2">FAD dependent oxidoreductase domain-containing protein</fullName>
    </recommendedName>
</protein>
<name>A0A8J4GHR8_9CHLO</name>
<evidence type="ECO:0000313" key="4">
    <source>
        <dbReference type="EMBL" id="GIM07306.1"/>
    </source>
</evidence>
<dbReference type="EMBL" id="BNCP01000026">
    <property type="protein sequence ID" value="GIL83094.1"/>
    <property type="molecule type" value="Genomic_DNA"/>
</dbReference>
<proteinExistence type="predicted"/>
<evidence type="ECO:0000256" key="1">
    <source>
        <dbReference type="SAM" id="MobiDB-lite"/>
    </source>
</evidence>
<evidence type="ECO:0000313" key="3">
    <source>
        <dbReference type="EMBL" id="GIL83094.1"/>
    </source>
</evidence>
<feature type="domain" description="FAD dependent oxidoreductase" evidence="2">
    <location>
        <begin position="322"/>
        <end position="501"/>
    </location>
</feature>
<dbReference type="Proteomes" id="UP000722791">
    <property type="component" value="Unassembled WGS sequence"/>
</dbReference>
<reference evidence="4" key="1">
    <citation type="journal article" date="2021" name="Proc. Natl. Acad. Sci. U.S.A.">
        <title>Three genomes in the algal genus Volvox reveal the fate of a haploid sex-determining region after a transition to homothallism.</title>
        <authorList>
            <person name="Yamamoto K."/>
            <person name="Hamaji T."/>
            <person name="Kawai-Toyooka H."/>
            <person name="Matsuzaki R."/>
            <person name="Takahashi F."/>
            <person name="Nishimura Y."/>
            <person name="Kawachi M."/>
            <person name="Noguchi H."/>
            <person name="Minakuchi Y."/>
            <person name="Umen J.G."/>
            <person name="Toyoda A."/>
            <person name="Nozaki H."/>
        </authorList>
    </citation>
    <scope>NUCLEOTIDE SEQUENCE</scope>
    <source>
        <strain evidence="4">NIES-3785</strain>
        <strain evidence="3">NIES-3786</strain>
    </source>
</reference>
<dbReference type="PANTHER" id="PTHR13847">
    <property type="entry name" value="SARCOSINE DEHYDROGENASE-RELATED"/>
    <property type="match status" value="1"/>
</dbReference>